<dbReference type="InterPro" id="IPR013785">
    <property type="entry name" value="Aldolase_TIM"/>
</dbReference>
<dbReference type="PANTHER" id="PTHR43406:SF1">
    <property type="entry name" value="TRYPTOPHAN SYNTHASE ALPHA CHAIN, CHLOROPLASTIC"/>
    <property type="match status" value="1"/>
</dbReference>
<evidence type="ECO:0000256" key="1">
    <source>
        <dbReference type="ARBA" id="ARBA00004733"/>
    </source>
</evidence>
<keyword evidence="4" id="KW-0028">Amino-acid biosynthesis</keyword>
<dbReference type="GO" id="GO:0004834">
    <property type="term" value="F:tryptophan synthase activity"/>
    <property type="evidence" value="ECO:0007669"/>
    <property type="project" value="UniProtKB-EC"/>
</dbReference>
<evidence type="ECO:0000256" key="2">
    <source>
        <dbReference type="ARBA" id="ARBA00011270"/>
    </source>
</evidence>
<keyword evidence="5" id="KW-0822">Tryptophan biosynthesis</keyword>
<dbReference type="InterPro" id="IPR002028">
    <property type="entry name" value="Trp_synthase_suA"/>
</dbReference>
<evidence type="ECO:0000256" key="6">
    <source>
        <dbReference type="ARBA" id="ARBA00023141"/>
    </source>
</evidence>
<dbReference type="SUPFAM" id="SSF51366">
    <property type="entry name" value="Ribulose-phoshate binding barrel"/>
    <property type="match status" value="1"/>
</dbReference>
<comment type="caution">
    <text evidence="9">The sequence shown here is derived from an EMBL/GenBank/DDBJ whole genome shotgun (WGS) entry which is preliminary data.</text>
</comment>
<dbReference type="EC" id="4.2.1.20" evidence="3"/>
<dbReference type="Pfam" id="PF00290">
    <property type="entry name" value="Trp_syntA"/>
    <property type="match status" value="1"/>
</dbReference>
<evidence type="ECO:0000256" key="8">
    <source>
        <dbReference type="ARBA" id="ARBA00049047"/>
    </source>
</evidence>
<dbReference type="AlphaFoldDB" id="X1MXN7"/>
<comment type="catalytic activity">
    <reaction evidence="8">
        <text>(1S,2R)-1-C-(indol-3-yl)glycerol 3-phosphate + L-serine = D-glyceraldehyde 3-phosphate + L-tryptophan + H2O</text>
        <dbReference type="Rhea" id="RHEA:10532"/>
        <dbReference type="ChEBI" id="CHEBI:15377"/>
        <dbReference type="ChEBI" id="CHEBI:33384"/>
        <dbReference type="ChEBI" id="CHEBI:57912"/>
        <dbReference type="ChEBI" id="CHEBI:58866"/>
        <dbReference type="ChEBI" id="CHEBI:59776"/>
        <dbReference type="EC" id="4.2.1.20"/>
    </reaction>
</comment>
<feature type="non-terminal residue" evidence="9">
    <location>
        <position position="1"/>
    </location>
</feature>
<evidence type="ECO:0000256" key="5">
    <source>
        <dbReference type="ARBA" id="ARBA00022822"/>
    </source>
</evidence>
<dbReference type="InterPro" id="IPR011060">
    <property type="entry name" value="RibuloseP-bd_barrel"/>
</dbReference>
<comment type="pathway">
    <text evidence="1">Amino-acid biosynthesis; L-tryptophan biosynthesis; L-tryptophan from chorismate: step 5/5.</text>
</comment>
<evidence type="ECO:0000256" key="3">
    <source>
        <dbReference type="ARBA" id="ARBA00012043"/>
    </source>
</evidence>
<comment type="subunit">
    <text evidence="2">Tetramer of two alpha and two beta chains.</text>
</comment>
<sequence length="74" mass="7755">GLIGKLKKLTNVPVCVGFGISKPEHAAMIASVGADGVIIGSKIVGLIEKNLGNRKKMLDEISAFLSDVKNAIEH</sequence>
<accession>X1MXN7</accession>
<keyword evidence="6" id="KW-0057">Aromatic amino acid biosynthesis</keyword>
<organism evidence="9">
    <name type="scientific">marine sediment metagenome</name>
    <dbReference type="NCBI Taxonomy" id="412755"/>
    <lineage>
        <taxon>unclassified sequences</taxon>
        <taxon>metagenomes</taxon>
        <taxon>ecological metagenomes</taxon>
    </lineage>
</organism>
<dbReference type="Gene3D" id="3.20.20.70">
    <property type="entry name" value="Aldolase class I"/>
    <property type="match status" value="1"/>
</dbReference>
<evidence type="ECO:0000313" key="9">
    <source>
        <dbReference type="EMBL" id="GAI11139.1"/>
    </source>
</evidence>
<name>X1MXN7_9ZZZZ</name>
<dbReference type="UniPathway" id="UPA00035">
    <property type="reaction ID" value="UER00044"/>
</dbReference>
<gene>
    <name evidence="9" type="ORF">S06H3_22053</name>
</gene>
<dbReference type="GO" id="GO:0005829">
    <property type="term" value="C:cytosol"/>
    <property type="evidence" value="ECO:0007669"/>
    <property type="project" value="TreeGrafter"/>
</dbReference>
<keyword evidence="7" id="KW-0456">Lyase</keyword>
<dbReference type="EMBL" id="BARV01011702">
    <property type="protein sequence ID" value="GAI11139.1"/>
    <property type="molecule type" value="Genomic_DNA"/>
</dbReference>
<proteinExistence type="predicted"/>
<evidence type="ECO:0000256" key="7">
    <source>
        <dbReference type="ARBA" id="ARBA00023239"/>
    </source>
</evidence>
<evidence type="ECO:0000256" key="4">
    <source>
        <dbReference type="ARBA" id="ARBA00022605"/>
    </source>
</evidence>
<reference evidence="9" key="1">
    <citation type="journal article" date="2014" name="Front. Microbiol.">
        <title>High frequency of phylogenetically diverse reductive dehalogenase-homologous genes in deep subseafloor sedimentary metagenomes.</title>
        <authorList>
            <person name="Kawai M."/>
            <person name="Futagami T."/>
            <person name="Toyoda A."/>
            <person name="Takaki Y."/>
            <person name="Nishi S."/>
            <person name="Hori S."/>
            <person name="Arai W."/>
            <person name="Tsubouchi T."/>
            <person name="Morono Y."/>
            <person name="Uchiyama I."/>
            <person name="Ito T."/>
            <person name="Fujiyama A."/>
            <person name="Inagaki F."/>
            <person name="Takami H."/>
        </authorList>
    </citation>
    <scope>NUCLEOTIDE SEQUENCE</scope>
    <source>
        <strain evidence="9">Expedition CK06-06</strain>
    </source>
</reference>
<protein>
    <recommendedName>
        <fullName evidence="3">tryptophan synthase</fullName>
        <ecNumber evidence="3">4.2.1.20</ecNumber>
    </recommendedName>
</protein>
<dbReference type="PANTHER" id="PTHR43406">
    <property type="entry name" value="TRYPTOPHAN SYNTHASE, ALPHA CHAIN"/>
    <property type="match status" value="1"/>
</dbReference>